<evidence type="ECO:0000256" key="7">
    <source>
        <dbReference type="ARBA" id="ARBA00023128"/>
    </source>
</evidence>
<keyword evidence="10" id="KW-0812">Transmembrane</keyword>
<evidence type="ECO:0000256" key="6">
    <source>
        <dbReference type="ARBA" id="ARBA00023065"/>
    </source>
</evidence>
<dbReference type="Pfam" id="PF04718">
    <property type="entry name" value="ATP-synt_G"/>
    <property type="match status" value="1"/>
</dbReference>
<keyword evidence="7" id="KW-0496">Mitochondrion</keyword>
<evidence type="ECO:0000313" key="12">
    <source>
        <dbReference type="Proteomes" id="UP000036987"/>
    </source>
</evidence>
<evidence type="ECO:0000256" key="10">
    <source>
        <dbReference type="SAM" id="Phobius"/>
    </source>
</evidence>
<dbReference type="PANTHER" id="PTHR12386">
    <property type="entry name" value="ATP SYNTHASE SUBUNIT"/>
    <property type="match status" value="1"/>
</dbReference>
<comment type="similarity">
    <text evidence="2">Belongs to the ATPase g subunit family.</text>
</comment>
<protein>
    <submittedName>
        <fullName evidence="11">Uncharacterized protein</fullName>
    </submittedName>
</protein>
<comment type="subcellular location">
    <subcellularLocation>
        <location evidence="1">Mitochondrion membrane</location>
    </subcellularLocation>
</comment>
<evidence type="ECO:0000313" key="11">
    <source>
        <dbReference type="EMBL" id="KMZ63708.1"/>
    </source>
</evidence>
<dbReference type="GO" id="GO:0015986">
    <property type="term" value="P:proton motive force-driven ATP synthesis"/>
    <property type="evidence" value="ECO:0000318"/>
    <property type="project" value="GO_Central"/>
</dbReference>
<accession>A0A0K9P3Z7</accession>
<keyword evidence="3" id="KW-0813">Transport</keyword>
<keyword evidence="6" id="KW-0406">Ion transport</keyword>
<dbReference type="GO" id="GO:0015078">
    <property type="term" value="F:proton transmembrane transporter activity"/>
    <property type="evidence" value="ECO:0007669"/>
    <property type="project" value="InterPro"/>
</dbReference>
<evidence type="ECO:0000256" key="4">
    <source>
        <dbReference type="ARBA" id="ARBA00022547"/>
    </source>
</evidence>
<name>A0A0K9P3Z7_ZOSMR</name>
<dbReference type="GO" id="GO:0045259">
    <property type="term" value="C:proton-transporting ATP synthase complex"/>
    <property type="evidence" value="ECO:0007669"/>
    <property type="project" value="UniProtKB-KW"/>
</dbReference>
<dbReference type="GO" id="GO:0031966">
    <property type="term" value="C:mitochondrial membrane"/>
    <property type="evidence" value="ECO:0007669"/>
    <property type="project" value="UniProtKB-SubCell"/>
</dbReference>
<organism evidence="11 12">
    <name type="scientific">Zostera marina</name>
    <name type="common">Eelgrass</name>
    <dbReference type="NCBI Taxonomy" id="29655"/>
    <lineage>
        <taxon>Eukaryota</taxon>
        <taxon>Viridiplantae</taxon>
        <taxon>Streptophyta</taxon>
        <taxon>Embryophyta</taxon>
        <taxon>Tracheophyta</taxon>
        <taxon>Spermatophyta</taxon>
        <taxon>Magnoliopsida</taxon>
        <taxon>Liliopsida</taxon>
        <taxon>Zosteraceae</taxon>
        <taxon>Zostera</taxon>
    </lineage>
</organism>
<evidence type="ECO:0000256" key="8">
    <source>
        <dbReference type="ARBA" id="ARBA00023136"/>
    </source>
</evidence>
<keyword evidence="4" id="KW-0138">CF(0)</keyword>
<dbReference type="AlphaFoldDB" id="A0A0K9P3Z7"/>
<dbReference type="EMBL" id="LFYR01001213">
    <property type="protein sequence ID" value="KMZ63708.1"/>
    <property type="molecule type" value="Genomic_DNA"/>
</dbReference>
<keyword evidence="5" id="KW-0375">Hydrogen ion transport</keyword>
<comment type="caution">
    <text evidence="11">The sequence shown here is derived from an EMBL/GenBank/DDBJ whole genome shotgun (WGS) entry which is preliminary data.</text>
</comment>
<proteinExistence type="inferred from homology"/>
<keyword evidence="9" id="KW-0066">ATP synthesis</keyword>
<sequence>MRVIQELTKQMWKNRFELKVEEAGIATFFVYGLFCVGEIVGRGFTFTGYNI</sequence>
<dbReference type="OrthoDB" id="437at2759"/>
<dbReference type="InterPro" id="IPR006808">
    <property type="entry name" value="ATP_synth_F0_gsu_mt"/>
</dbReference>
<feature type="transmembrane region" description="Helical" evidence="10">
    <location>
        <begin position="20"/>
        <end position="40"/>
    </location>
</feature>
<dbReference type="Proteomes" id="UP000036987">
    <property type="component" value="Unassembled WGS sequence"/>
</dbReference>
<evidence type="ECO:0000256" key="9">
    <source>
        <dbReference type="ARBA" id="ARBA00023310"/>
    </source>
</evidence>
<dbReference type="STRING" id="29655.A0A0K9P3Z7"/>
<keyword evidence="8 10" id="KW-0472">Membrane</keyword>
<evidence type="ECO:0000256" key="1">
    <source>
        <dbReference type="ARBA" id="ARBA00004325"/>
    </source>
</evidence>
<keyword evidence="12" id="KW-1185">Reference proteome</keyword>
<evidence type="ECO:0000256" key="2">
    <source>
        <dbReference type="ARBA" id="ARBA00005699"/>
    </source>
</evidence>
<gene>
    <name evidence="11" type="ORF">ZOSMA_3G01930</name>
</gene>
<evidence type="ECO:0000256" key="5">
    <source>
        <dbReference type="ARBA" id="ARBA00022781"/>
    </source>
</evidence>
<keyword evidence="10" id="KW-1133">Transmembrane helix</keyword>
<reference evidence="12" key="1">
    <citation type="journal article" date="2016" name="Nature">
        <title>The genome of the seagrass Zostera marina reveals angiosperm adaptation to the sea.</title>
        <authorList>
            <person name="Olsen J.L."/>
            <person name="Rouze P."/>
            <person name="Verhelst B."/>
            <person name="Lin Y.-C."/>
            <person name="Bayer T."/>
            <person name="Collen J."/>
            <person name="Dattolo E."/>
            <person name="De Paoli E."/>
            <person name="Dittami S."/>
            <person name="Maumus F."/>
            <person name="Michel G."/>
            <person name="Kersting A."/>
            <person name="Lauritano C."/>
            <person name="Lohaus R."/>
            <person name="Toepel M."/>
            <person name="Tonon T."/>
            <person name="Vanneste K."/>
            <person name="Amirebrahimi M."/>
            <person name="Brakel J."/>
            <person name="Bostroem C."/>
            <person name="Chovatia M."/>
            <person name="Grimwood J."/>
            <person name="Jenkins J.W."/>
            <person name="Jueterbock A."/>
            <person name="Mraz A."/>
            <person name="Stam W.T."/>
            <person name="Tice H."/>
            <person name="Bornberg-Bauer E."/>
            <person name="Green P.J."/>
            <person name="Pearson G.A."/>
            <person name="Procaccini G."/>
            <person name="Duarte C.M."/>
            <person name="Schmutz J."/>
            <person name="Reusch T.B.H."/>
            <person name="Van de Peer Y."/>
        </authorList>
    </citation>
    <scope>NUCLEOTIDE SEQUENCE [LARGE SCALE GENOMIC DNA]</scope>
    <source>
        <strain evidence="12">cv. Finnish</strain>
    </source>
</reference>
<evidence type="ECO:0000256" key="3">
    <source>
        <dbReference type="ARBA" id="ARBA00022448"/>
    </source>
</evidence>